<name>A0A5A9ND95_9TELE</name>
<dbReference type="AlphaFoldDB" id="A0A5A9ND95"/>
<comment type="caution">
    <text evidence="3">The sequence shown here is derived from an EMBL/GenBank/DDBJ whole genome shotgun (WGS) entry which is preliminary data.</text>
</comment>
<accession>A0A5A9ND95</accession>
<evidence type="ECO:0000256" key="2">
    <source>
        <dbReference type="SAM" id="SignalP"/>
    </source>
</evidence>
<feature type="compositionally biased region" description="Basic and acidic residues" evidence="1">
    <location>
        <begin position="67"/>
        <end position="79"/>
    </location>
</feature>
<organism evidence="3 4">
    <name type="scientific">Triplophysa tibetana</name>
    <dbReference type="NCBI Taxonomy" id="1572043"/>
    <lineage>
        <taxon>Eukaryota</taxon>
        <taxon>Metazoa</taxon>
        <taxon>Chordata</taxon>
        <taxon>Craniata</taxon>
        <taxon>Vertebrata</taxon>
        <taxon>Euteleostomi</taxon>
        <taxon>Actinopterygii</taxon>
        <taxon>Neopterygii</taxon>
        <taxon>Teleostei</taxon>
        <taxon>Ostariophysi</taxon>
        <taxon>Cypriniformes</taxon>
        <taxon>Nemacheilidae</taxon>
        <taxon>Triplophysa</taxon>
    </lineage>
</organism>
<feature type="signal peptide" evidence="2">
    <location>
        <begin position="1"/>
        <end position="37"/>
    </location>
</feature>
<dbReference type="Proteomes" id="UP000324632">
    <property type="component" value="Chromosome 20"/>
</dbReference>
<feature type="region of interest" description="Disordered" evidence="1">
    <location>
        <begin position="67"/>
        <end position="87"/>
    </location>
</feature>
<reference evidence="3 4" key="1">
    <citation type="journal article" date="2019" name="Mol. Ecol. Resour.">
        <title>Chromosome-level genome assembly of Triplophysa tibetana, a fish adapted to the harsh high-altitude environment of the Tibetan Plateau.</title>
        <authorList>
            <person name="Yang X."/>
            <person name="Liu H."/>
            <person name="Ma Z."/>
            <person name="Zou Y."/>
            <person name="Zou M."/>
            <person name="Mao Y."/>
            <person name="Li X."/>
            <person name="Wang H."/>
            <person name="Chen T."/>
            <person name="Wang W."/>
            <person name="Yang R."/>
        </authorList>
    </citation>
    <scope>NUCLEOTIDE SEQUENCE [LARGE SCALE GENOMIC DNA]</scope>
    <source>
        <strain evidence="3">TTIB1903HZAU</strain>
        <tissue evidence="3">Muscle</tissue>
    </source>
</reference>
<evidence type="ECO:0000313" key="4">
    <source>
        <dbReference type="Proteomes" id="UP000324632"/>
    </source>
</evidence>
<keyword evidence="2" id="KW-0732">Signal</keyword>
<keyword evidence="4" id="KW-1185">Reference proteome</keyword>
<protein>
    <submittedName>
        <fullName evidence="3">Uncharacterized protein</fullName>
    </submittedName>
</protein>
<evidence type="ECO:0000256" key="1">
    <source>
        <dbReference type="SAM" id="MobiDB-lite"/>
    </source>
</evidence>
<sequence>MTKPSHPIPLPPSLSGSPSLALLLLAAFFFSAEKSRAGSDNSQALVSVEIREEQRTTVPAAGFVRREPQSTGRCGERTNTDTQYKSASQVSKLLNTYRPAILNAPRDGMEQVMRVWRTARQDLRVSSQGGTLQ</sequence>
<proteinExistence type="predicted"/>
<gene>
    <name evidence="3" type="ORF">E1301_Tti019691</name>
</gene>
<dbReference type="EMBL" id="SOYY01000020">
    <property type="protein sequence ID" value="KAA0706799.1"/>
    <property type="molecule type" value="Genomic_DNA"/>
</dbReference>
<feature type="chain" id="PRO_5022988266" evidence="2">
    <location>
        <begin position="38"/>
        <end position="133"/>
    </location>
</feature>
<evidence type="ECO:0000313" key="3">
    <source>
        <dbReference type="EMBL" id="KAA0706799.1"/>
    </source>
</evidence>